<keyword evidence="2" id="KW-1185">Reference proteome</keyword>
<dbReference type="Proteomes" id="UP000654918">
    <property type="component" value="Unassembled WGS sequence"/>
</dbReference>
<dbReference type="EMBL" id="WIGO01000029">
    <property type="protein sequence ID" value="KAF6836880.1"/>
    <property type="molecule type" value="Genomic_DNA"/>
</dbReference>
<dbReference type="AlphaFoldDB" id="A0A8H6KTB0"/>
<sequence>MSSSFESPSGLVRITSEFAMLFAGTVTKLPLVSTFLRQSASGNLQIARSRSWFDMIDARQYLSYYDTYRLPPSHEATDLPVAPILRPARSRVCAWLETALSSHAPWIASPVPQDTQGHEQRAFPRPPVVAAPFAMRGSTNRDKRRADIAARTTLPRSFCLRDWTQ</sequence>
<organism evidence="1 2">
    <name type="scientific">Colletotrichum plurivorum</name>
    <dbReference type="NCBI Taxonomy" id="2175906"/>
    <lineage>
        <taxon>Eukaryota</taxon>
        <taxon>Fungi</taxon>
        <taxon>Dikarya</taxon>
        <taxon>Ascomycota</taxon>
        <taxon>Pezizomycotina</taxon>
        <taxon>Sordariomycetes</taxon>
        <taxon>Hypocreomycetidae</taxon>
        <taxon>Glomerellales</taxon>
        <taxon>Glomerellaceae</taxon>
        <taxon>Colletotrichum</taxon>
        <taxon>Colletotrichum orchidearum species complex</taxon>
    </lineage>
</organism>
<comment type="caution">
    <text evidence="1">The sequence shown here is derived from an EMBL/GenBank/DDBJ whole genome shotgun (WGS) entry which is preliminary data.</text>
</comment>
<reference evidence="1" key="1">
    <citation type="journal article" date="2020" name="Phytopathology">
        <title>Genome Sequence Resources of Colletotrichum truncatum, C. plurivorum, C. musicola, and C. sojae: Four Species Pathogenic to Soybean (Glycine max).</title>
        <authorList>
            <person name="Rogerio F."/>
            <person name="Boufleur T.R."/>
            <person name="Ciampi-Guillardi M."/>
            <person name="Sukno S.A."/>
            <person name="Thon M.R."/>
            <person name="Massola Junior N.S."/>
            <person name="Baroncelli R."/>
        </authorList>
    </citation>
    <scope>NUCLEOTIDE SEQUENCE</scope>
    <source>
        <strain evidence="1">LFN00145</strain>
    </source>
</reference>
<name>A0A8H6KTB0_9PEZI</name>
<evidence type="ECO:0000313" key="1">
    <source>
        <dbReference type="EMBL" id="KAF6836880.1"/>
    </source>
</evidence>
<protein>
    <submittedName>
        <fullName evidence="1">Uncharacterized protein</fullName>
    </submittedName>
</protein>
<evidence type="ECO:0000313" key="2">
    <source>
        <dbReference type="Proteomes" id="UP000654918"/>
    </source>
</evidence>
<proteinExistence type="predicted"/>
<gene>
    <name evidence="1" type="ORF">CPLU01_03461</name>
</gene>
<accession>A0A8H6KTB0</accession>